<dbReference type="InterPro" id="IPR029479">
    <property type="entry name" value="Nitroreductase"/>
</dbReference>
<dbReference type="InterPro" id="IPR052530">
    <property type="entry name" value="NAD(P)H_nitroreductase"/>
</dbReference>
<feature type="binding site" description="in other chain" evidence="8">
    <location>
        <begin position="11"/>
        <end position="13"/>
    </location>
    <ligand>
        <name>FMN</name>
        <dbReference type="ChEBI" id="CHEBI:58210"/>
        <note>ligand shared between dimeric partners</note>
    </ligand>
</feature>
<dbReference type="PIRSF" id="PIRSF000232">
    <property type="entry name" value="YdjA"/>
    <property type="match status" value="1"/>
</dbReference>
<organism evidence="10 11">
    <name type="scientific">Marinobacter gudaonensis</name>
    <dbReference type="NCBI Taxonomy" id="375760"/>
    <lineage>
        <taxon>Bacteria</taxon>
        <taxon>Pseudomonadati</taxon>
        <taxon>Pseudomonadota</taxon>
        <taxon>Gammaproteobacteria</taxon>
        <taxon>Pseudomonadales</taxon>
        <taxon>Marinobacteraceae</taxon>
        <taxon>Marinobacter</taxon>
    </lineage>
</organism>
<feature type="binding site" evidence="8">
    <location>
        <position position="36"/>
    </location>
    <ligand>
        <name>FMN</name>
        <dbReference type="ChEBI" id="CHEBI:58210"/>
        <note>ligand shared between dimeric partners</note>
    </ligand>
</feature>
<dbReference type="GO" id="GO:0016491">
    <property type="term" value="F:oxidoreductase activity"/>
    <property type="evidence" value="ECO:0007669"/>
    <property type="project" value="UniProtKB-UniRule"/>
</dbReference>
<dbReference type="RefSeq" id="WP_091984829.1">
    <property type="nucleotide sequence ID" value="NZ_FOYV01000001.1"/>
</dbReference>
<keyword evidence="6 7" id="KW-0520">NAD</keyword>
<dbReference type="AlphaFoldDB" id="A0A1I6G7N9"/>
<dbReference type="STRING" id="375760.SAMN04488073_0133"/>
<dbReference type="PANTHER" id="PTHR43821:SF1">
    <property type="entry name" value="NAD(P)H NITROREDUCTASE YDJA-RELATED"/>
    <property type="match status" value="1"/>
</dbReference>
<accession>A0A1I6G7N9</accession>
<evidence type="ECO:0000256" key="6">
    <source>
        <dbReference type="ARBA" id="ARBA00023027"/>
    </source>
</evidence>
<dbReference type="InterPro" id="IPR000415">
    <property type="entry name" value="Nitroreductase-like"/>
</dbReference>
<protein>
    <recommendedName>
        <fullName evidence="7">Putative NAD(P)H nitroreductase</fullName>
        <ecNumber evidence="7">1.-.-.-</ecNumber>
    </recommendedName>
</protein>
<dbReference type="Gene3D" id="3.40.109.10">
    <property type="entry name" value="NADH Oxidase"/>
    <property type="match status" value="1"/>
</dbReference>
<dbReference type="EC" id="1.-.-.-" evidence="7"/>
<evidence type="ECO:0000313" key="11">
    <source>
        <dbReference type="Proteomes" id="UP000199290"/>
    </source>
</evidence>
<feature type="binding site" description="in other chain" evidence="8">
    <location>
        <begin position="131"/>
        <end position="133"/>
    </location>
    <ligand>
        <name>FMN</name>
        <dbReference type="ChEBI" id="CHEBI:58210"/>
        <note>ligand shared between dimeric partners</note>
    </ligand>
</feature>
<sequence length="183" mass="19957">MTSVTDFLLNRSSQPRLEAPAPDAATLEKAFACAARAPDHALLRPWRYLVVQGEGLEKLGQLFAATCANNSDEKEIEKLRRAPLRAPMIIVGIASPVVHPKVPEIEQVMSAAVGMSFVQLALQEAGFGVMWRTGAVAYNAAVREGLGLEEHEQIVGFLYTGRVAQAKPAIPRPEVAEFVRQWP</sequence>
<keyword evidence="5 7" id="KW-0560">Oxidoreductase</keyword>
<dbReference type="CDD" id="cd02135">
    <property type="entry name" value="YdjA-like"/>
    <property type="match status" value="1"/>
</dbReference>
<keyword evidence="11" id="KW-1185">Reference proteome</keyword>
<evidence type="ECO:0000256" key="5">
    <source>
        <dbReference type="ARBA" id="ARBA00023002"/>
    </source>
</evidence>
<evidence type="ECO:0000256" key="1">
    <source>
        <dbReference type="ARBA" id="ARBA00007118"/>
    </source>
</evidence>
<dbReference type="Pfam" id="PF00881">
    <property type="entry name" value="Nitroreductase"/>
    <property type="match status" value="1"/>
</dbReference>
<feature type="binding site" evidence="8">
    <location>
        <position position="40"/>
    </location>
    <ligand>
        <name>FMN</name>
        <dbReference type="ChEBI" id="CHEBI:58210"/>
        <note>ligand shared between dimeric partners</note>
    </ligand>
</feature>
<dbReference type="SUPFAM" id="SSF55469">
    <property type="entry name" value="FMN-dependent nitroreductase-like"/>
    <property type="match status" value="1"/>
</dbReference>
<feature type="domain" description="Nitroreductase" evidence="9">
    <location>
        <begin position="16"/>
        <end position="161"/>
    </location>
</feature>
<keyword evidence="4 7" id="KW-0521">NADP</keyword>
<proteinExistence type="inferred from homology"/>
<keyword evidence="3 7" id="KW-0288">FMN</keyword>
<evidence type="ECO:0000259" key="9">
    <source>
        <dbReference type="Pfam" id="PF00881"/>
    </source>
</evidence>
<evidence type="ECO:0000256" key="7">
    <source>
        <dbReference type="PIRNR" id="PIRNR000232"/>
    </source>
</evidence>
<comment type="cofactor">
    <cofactor evidence="8">
        <name>FMN</name>
        <dbReference type="ChEBI" id="CHEBI:58210"/>
    </cofactor>
    <text evidence="8">Binds 1 FMN per subunit.</text>
</comment>
<dbReference type="InterPro" id="IPR026021">
    <property type="entry name" value="YdjA-like"/>
</dbReference>
<gene>
    <name evidence="10" type="ORF">SAMN04488073_0133</name>
</gene>
<name>A0A1I6G7N9_9GAMM</name>
<dbReference type="Proteomes" id="UP000199290">
    <property type="component" value="Unassembled WGS sequence"/>
</dbReference>
<dbReference type="EMBL" id="FOYV01000001">
    <property type="protein sequence ID" value="SFR38131.1"/>
    <property type="molecule type" value="Genomic_DNA"/>
</dbReference>
<evidence type="ECO:0000256" key="8">
    <source>
        <dbReference type="PIRSR" id="PIRSR000232-1"/>
    </source>
</evidence>
<reference evidence="11" key="1">
    <citation type="submission" date="2016-10" db="EMBL/GenBank/DDBJ databases">
        <authorList>
            <person name="Varghese N."/>
            <person name="Submissions S."/>
        </authorList>
    </citation>
    <scope>NUCLEOTIDE SEQUENCE [LARGE SCALE GENOMIC DNA]</scope>
    <source>
        <strain evidence="11">CGMCC 1.6294</strain>
    </source>
</reference>
<dbReference type="OrthoDB" id="9804207at2"/>
<comment type="similarity">
    <text evidence="1 7">Belongs to the nitroreductase family.</text>
</comment>
<keyword evidence="2 7" id="KW-0285">Flavoprotein</keyword>
<dbReference type="PANTHER" id="PTHR43821">
    <property type="entry name" value="NAD(P)H NITROREDUCTASE YDJA-RELATED"/>
    <property type="match status" value="1"/>
</dbReference>
<evidence type="ECO:0000256" key="3">
    <source>
        <dbReference type="ARBA" id="ARBA00022643"/>
    </source>
</evidence>
<evidence type="ECO:0000313" key="10">
    <source>
        <dbReference type="EMBL" id="SFR38131.1"/>
    </source>
</evidence>
<evidence type="ECO:0000256" key="2">
    <source>
        <dbReference type="ARBA" id="ARBA00022630"/>
    </source>
</evidence>
<evidence type="ECO:0000256" key="4">
    <source>
        <dbReference type="ARBA" id="ARBA00022857"/>
    </source>
</evidence>